<feature type="domain" description="RRM" evidence="12">
    <location>
        <begin position="2"/>
        <end position="72"/>
    </location>
</feature>
<evidence type="ECO:0000256" key="7">
    <source>
        <dbReference type="ARBA" id="ARBA00022884"/>
    </source>
</evidence>
<proteinExistence type="inferred from homology"/>
<evidence type="ECO:0000256" key="8">
    <source>
        <dbReference type="ARBA" id="ARBA00023187"/>
    </source>
</evidence>
<dbReference type="InterPro" id="IPR000504">
    <property type="entry name" value="RRM_dom"/>
</dbReference>
<feature type="compositionally biased region" description="Basic residues" evidence="11">
    <location>
        <begin position="220"/>
        <end position="290"/>
    </location>
</feature>
<organism evidence="13 14">
    <name type="scientific">Scleropages formosus</name>
    <name type="common">Asian bonytongue</name>
    <name type="synonym">Osteoglossum formosum</name>
    <dbReference type="NCBI Taxonomy" id="113540"/>
    <lineage>
        <taxon>Eukaryota</taxon>
        <taxon>Metazoa</taxon>
        <taxon>Chordata</taxon>
        <taxon>Craniata</taxon>
        <taxon>Vertebrata</taxon>
        <taxon>Euteleostomi</taxon>
        <taxon>Actinopterygii</taxon>
        <taxon>Neopterygii</taxon>
        <taxon>Teleostei</taxon>
        <taxon>Osteoglossocephala</taxon>
        <taxon>Osteoglossomorpha</taxon>
        <taxon>Osteoglossiformes</taxon>
        <taxon>Osteoglossidae</taxon>
        <taxon>Scleropages</taxon>
    </lineage>
</organism>
<dbReference type="EMBL" id="JARO02007330">
    <property type="protein sequence ID" value="KPP64081.1"/>
    <property type="molecule type" value="Genomic_DNA"/>
</dbReference>
<dbReference type="GO" id="GO:0005737">
    <property type="term" value="C:cytoplasm"/>
    <property type="evidence" value="ECO:0007669"/>
    <property type="project" value="TreeGrafter"/>
</dbReference>
<evidence type="ECO:0000256" key="5">
    <source>
        <dbReference type="ARBA" id="ARBA00022664"/>
    </source>
</evidence>
<evidence type="ECO:0000313" key="13">
    <source>
        <dbReference type="EMBL" id="KPP64081.1"/>
    </source>
</evidence>
<comment type="similarity">
    <text evidence="2">Belongs to the splicing factor SR family.</text>
</comment>
<dbReference type="InterPro" id="IPR050374">
    <property type="entry name" value="RRT5_SRSF_SR"/>
</dbReference>
<evidence type="ECO:0000256" key="4">
    <source>
        <dbReference type="ARBA" id="ARBA00022553"/>
    </source>
</evidence>
<evidence type="ECO:0000313" key="14">
    <source>
        <dbReference type="Proteomes" id="UP000034805"/>
    </source>
</evidence>
<dbReference type="GO" id="GO:0008380">
    <property type="term" value="P:RNA splicing"/>
    <property type="evidence" value="ECO:0007669"/>
    <property type="project" value="UniProtKB-KW"/>
</dbReference>
<sequence length="367" mass="41949">MPRVYIGRLSYHVREKDIQRFFSGYGKLLEIDLKNGYGFVEFDDTRDADDAVYELNGKELCGERVIVEHARGPRRDRDGYGGDYRGGSSGYSSRSRSGRDKYGPPVRTEYRLIVENLSSRCSWQDLKDFMRQAGEVTYADAHKERTNEGVIEFRSYSDMRRALDKLDGTDINGRKIRLVEDRPRRRRSYSGSRSRSRSRRRSRSRSQRSSRSRSNSQSRSRSHSQSKRQSRSRSGHKSHSKSPARKSHSRSQTRKSNSRSRTRKSCSRSVSRKSRSRSNTRKSRSKSRSKVKSERDSRSASKEKSVSKKSHSHSPSPVENGKGERAKSASRSSSPQGGSRNSRSPVQRSASRSPSRSKSRSRSASQD</sequence>
<dbReference type="PROSITE" id="PS50102">
    <property type="entry name" value="RRM"/>
    <property type="match status" value="2"/>
</dbReference>
<reference evidence="13 14" key="1">
    <citation type="submission" date="2015-08" db="EMBL/GenBank/DDBJ databases">
        <title>The genome of the Asian arowana (Scleropages formosus).</title>
        <authorList>
            <person name="Tan M.H."/>
            <person name="Gan H.M."/>
            <person name="Croft L.J."/>
            <person name="Austin C.M."/>
        </authorList>
    </citation>
    <scope>NUCLEOTIDE SEQUENCE [LARGE SCALE GENOMIC DNA]</scope>
    <source>
        <strain evidence="13">Aro1</strain>
    </source>
</reference>
<feature type="domain" description="RRM" evidence="12">
    <location>
        <begin position="110"/>
        <end position="183"/>
    </location>
</feature>
<dbReference type="SMART" id="SM00360">
    <property type="entry name" value="RRM"/>
    <property type="match status" value="2"/>
</dbReference>
<feature type="compositionally biased region" description="Basic residues" evidence="11">
    <location>
        <begin position="184"/>
        <end position="211"/>
    </location>
</feature>
<dbReference type="GO" id="GO:0003729">
    <property type="term" value="F:mRNA binding"/>
    <property type="evidence" value="ECO:0007669"/>
    <property type="project" value="TreeGrafter"/>
</dbReference>
<dbReference type="AlphaFoldDB" id="A0A0N8JXL6"/>
<keyword evidence="5" id="KW-0507">mRNA processing</keyword>
<comment type="subcellular location">
    <subcellularLocation>
        <location evidence="1">Nucleus speckle</location>
    </subcellularLocation>
</comment>
<gene>
    <name evidence="13" type="ORF">Z043_117619</name>
</gene>
<evidence type="ECO:0000256" key="10">
    <source>
        <dbReference type="PROSITE-ProRule" id="PRU00176"/>
    </source>
</evidence>
<dbReference type="InterPro" id="IPR034511">
    <property type="entry name" value="SRSF6_RRM1"/>
</dbReference>
<accession>A0A0N8JXL6</accession>
<name>A0A0N8JXL6_SCLFO</name>
<protein>
    <submittedName>
        <fullName evidence="13">Serine/arginine-rich splicing factor 6-like</fullName>
    </submittedName>
</protein>
<keyword evidence="8" id="KW-0508">mRNA splicing</keyword>
<dbReference type="Pfam" id="PF00076">
    <property type="entry name" value="RRM_1"/>
    <property type="match status" value="2"/>
</dbReference>
<dbReference type="GO" id="GO:0016607">
    <property type="term" value="C:nuclear speck"/>
    <property type="evidence" value="ECO:0007669"/>
    <property type="project" value="UniProtKB-SubCell"/>
</dbReference>
<dbReference type="CDD" id="cd12766">
    <property type="entry name" value="RRM2_SRSF6"/>
    <property type="match status" value="1"/>
</dbReference>
<dbReference type="GO" id="GO:0006397">
    <property type="term" value="P:mRNA processing"/>
    <property type="evidence" value="ECO:0007669"/>
    <property type="project" value="UniProtKB-KW"/>
</dbReference>
<feature type="compositionally biased region" description="Low complexity" evidence="11">
    <location>
        <begin position="329"/>
        <end position="354"/>
    </location>
</feature>
<evidence type="ECO:0000256" key="3">
    <source>
        <dbReference type="ARBA" id="ARBA00022491"/>
    </source>
</evidence>
<dbReference type="InterPro" id="IPR035979">
    <property type="entry name" value="RBD_domain_sf"/>
</dbReference>
<evidence type="ECO:0000259" key="12">
    <source>
        <dbReference type="PROSITE" id="PS50102"/>
    </source>
</evidence>
<evidence type="ECO:0000256" key="11">
    <source>
        <dbReference type="SAM" id="MobiDB-lite"/>
    </source>
</evidence>
<feature type="compositionally biased region" description="Basic and acidic residues" evidence="11">
    <location>
        <begin position="291"/>
        <end position="306"/>
    </location>
</feature>
<feature type="region of interest" description="Disordered" evidence="11">
    <location>
        <begin position="177"/>
        <end position="367"/>
    </location>
</feature>
<dbReference type="FunFam" id="3.30.70.330:FF:000028">
    <property type="entry name" value="Putative serine/arginine-rich splicing factor 4"/>
    <property type="match status" value="1"/>
</dbReference>
<dbReference type="CDD" id="cd12596">
    <property type="entry name" value="RRM1_SRSF6"/>
    <property type="match status" value="1"/>
</dbReference>
<dbReference type="InterPro" id="IPR012677">
    <property type="entry name" value="Nucleotide-bd_a/b_plait_sf"/>
</dbReference>
<keyword evidence="6" id="KW-0677">Repeat</keyword>
<evidence type="ECO:0000256" key="2">
    <source>
        <dbReference type="ARBA" id="ARBA00010269"/>
    </source>
</evidence>
<keyword evidence="7 10" id="KW-0694">RNA-binding</keyword>
<dbReference type="Proteomes" id="UP000034805">
    <property type="component" value="Unassembled WGS sequence"/>
</dbReference>
<comment type="caution">
    <text evidence="13">The sequence shown here is derived from an EMBL/GenBank/DDBJ whole genome shotgun (WGS) entry which is preliminary data.</text>
</comment>
<dbReference type="PANTHER" id="PTHR23003:SF52">
    <property type="entry name" value="SERINE_ARGININE-RICH SPLICING FACTOR 6"/>
    <property type="match status" value="1"/>
</dbReference>
<keyword evidence="9" id="KW-0539">Nucleus</keyword>
<dbReference type="SUPFAM" id="SSF54928">
    <property type="entry name" value="RNA-binding domain, RBD"/>
    <property type="match status" value="1"/>
</dbReference>
<keyword evidence="3" id="KW-0678">Repressor</keyword>
<feature type="region of interest" description="Disordered" evidence="11">
    <location>
        <begin position="72"/>
        <end position="104"/>
    </location>
</feature>
<dbReference type="Gene3D" id="3.30.70.330">
    <property type="match status" value="2"/>
</dbReference>
<dbReference type="PANTHER" id="PTHR23003">
    <property type="entry name" value="RNA RECOGNITION MOTIF RRM DOMAIN CONTAINING PROTEIN"/>
    <property type="match status" value="1"/>
</dbReference>
<dbReference type="FunFam" id="3.30.70.330:FF:000190">
    <property type="entry name" value="serine/arginine-rich splicing factor 4 isoform X1"/>
    <property type="match status" value="1"/>
</dbReference>
<evidence type="ECO:0000256" key="9">
    <source>
        <dbReference type="ARBA" id="ARBA00023242"/>
    </source>
</evidence>
<evidence type="ECO:0000256" key="6">
    <source>
        <dbReference type="ARBA" id="ARBA00022737"/>
    </source>
</evidence>
<evidence type="ECO:0000256" key="1">
    <source>
        <dbReference type="ARBA" id="ARBA00004324"/>
    </source>
</evidence>
<keyword evidence="4" id="KW-0597">Phosphoprotein</keyword>